<dbReference type="HAMAP" id="MF_00378">
    <property type="entry name" value="Exonuc_7_L"/>
    <property type="match status" value="1"/>
</dbReference>
<dbReference type="STRING" id="585530.HMPREF0183_1465"/>
<evidence type="ECO:0000256" key="6">
    <source>
        <dbReference type="RuleBase" id="RU004355"/>
    </source>
</evidence>
<dbReference type="PANTHER" id="PTHR30008:SF0">
    <property type="entry name" value="EXODEOXYRIBONUCLEASE 7 LARGE SUBUNIT"/>
    <property type="match status" value="1"/>
</dbReference>
<evidence type="ECO:0000259" key="8">
    <source>
        <dbReference type="Pfam" id="PF02601"/>
    </source>
</evidence>
<evidence type="ECO:0000256" key="3">
    <source>
        <dbReference type="ARBA" id="ARBA00022801"/>
    </source>
</evidence>
<evidence type="ECO:0000313" key="11">
    <source>
        <dbReference type="Proteomes" id="UP000005714"/>
    </source>
</evidence>
<keyword evidence="3 5" id="KW-0378">Hydrolase</keyword>
<comment type="subunit">
    <text evidence="5">Heterooligomer composed of large and small subunits.</text>
</comment>
<comment type="function">
    <text evidence="5">Bidirectionally degrades single-stranded DNA into large acid-insoluble oligonucleotides, which are then degraded further into small acid-soluble oligonucleotides.</text>
</comment>
<feature type="domain" description="OB-fold nucleic acid binding" evidence="9">
    <location>
        <begin position="34"/>
        <end position="126"/>
    </location>
</feature>
<dbReference type="PANTHER" id="PTHR30008">
    <property type="entry name" value="EXODEOXYRIBONUCLEASE 7 LARGE SUBUNIT"/>
    <property type="match status" value="1"/>
</dbReference>
<keyword evidence="4 5" id="KW-0269">Exonuclease</keyword>
<dbReference type="GO" id="GO:0009318">
    <property type="term" value="C:exodeoxyribonuclease VII complex"/>
    <property type="evidence" value="ECO:0007669"/>
    <property type="project" value="UniProtKB-UniRule"/>
</dbReference>
<reference evidence="10 11" key="1">
    <citation type="submission" date="2010-04" db="EMBL/GenBank/DDBJ databases">
        <authorList>
            <person name="Qin X."/>
            <person name="Bachman B."/>
            <person name="Battles P."/>
            <person name="Bell A."/>
            <person name="Bess C."/>
            <person name="Bickham C."/>
            <person name="Chaboub L."/>
            <person name="Chen D."/>
            <person name="Coyle M."/>
            <person name="Deiros D.R."/>
            <person name="Dinh H."/>
            <person name="Forbes L."/>
            <person name="Fowler G."/>
            <person name="Francisco L."/>
            <person name="Fu Q."/>
            <person name="Gubbala S."/>
            <person name="Hale W."/>
            <person name="Han Y."/>
            <person name="Hemphill L."/>
            <person name="Highlander S.K."/>
            <person name="Hirani K."/>
            <person name="Hogues M."/>
            <person name="Jackson L."/>
            <person name="Jakkamsetti A."/>
            <person name="Javaid M."/>
            <person name="Jiang H."/>
            <person name="Korchina V."/>
            <person name="Kovar C."/>
            <person name="Lara F."/>
            <person name="Lee S."/>
            <person name="Mata R."/>
            <person name="Mathew T."/>
            <person name="Moen C."/>
            <person name="Morales K."/>
            <person name="Munidasa M."/>
            <person name="Nazareth L."/>
            <person name="Ngo R."/>
            <person name="Nguyen L."/>
            <person name="Okwuonu G."/>
            <person name="Ongeri F."/>
            <person name="Patil S."/>
            <person name="Petrosino J."/>
            <person name="Pham C."/>
            <person name="Pham P."/>
            <person name="Pu L.-L."/>
            <person name="Puazo M."/>
            <person name="Raj R."/>
            <person name="Reid J."/>
            <person name="Rouhana J."/>
            <person name="Saada N."/>
            <person name="Shang Y."/>
            <person name="Simmons D."/>
            <person name="Thornton R."/>
            <person name="Warren J."/>
            <person name="Weissenberger G."/>
            <person name="Zhang J."/>
            <person name="Zhang L."/>
            <person name="Zhou C."/>
            <person name="Zhu D."/>
            <person name="Muzny D."/>
            <person name="Worley K."/>
            <person name="Gibbs R."/>
        </authorList>
    </citation>
    <scope>NUCLEOTIDE SEQUENCE [LARGE SCALE GENOMIC DNA]</scope>
    <source>
        <strain evidence="10 11">ATCC 49030</strain>
    </source>
</reference>
<dbReference type="EMBL" id="ADNU01000043">
    <property type="protein sequence ID" value="EFG47201.1"/>
    <property type="molecule type" value="Genomic_DNA"/>
</dbReference>
<sequence length="437" mass="47841">MAPRISGTPGTVGGEPPSSLPATALETTPENPWPVSLLSKNIKRYIERMSVVWVEGQIIEFNSRGRASYLTIRDLNDQISLPVQVFSDVLDRLETPVKAGDHVVVQLKANFWMKIGRLSMQARDIRPVGLGELLARLERLKRLLAAEGLFDPALKKPIPFLPTKIGLITGRNSDAEKDVIRNATLRWPSVEFDVINTAVQGTGAVTQIIAALDQLDARPDVDVIIIARGGGSLEDLLPFSNESLIRAVAAAKTPIVSAIGHEADRPILDEVADLRASTPTDAAKRVVPDFYQEVMDIMQARAVMTGILERFITNEQKGLDSVRSRPVLANPHTIIATRAEEIADWRARAASLTKRILQHGNSTVEHLRTQIRALSPLNTLARGYAIVQDTSGTAVRNTQDLSTGDKLTVTVEQGTFDATVTKIHPHRQTTPRSKDTP</sequence>
<protein>
    <recommendedName>
        <fullName evidence="5">Exodeoxyribonuclease 7 large subunit</fullName>
        <ecNumber evidence="5">3.1.11.6</ecNumber>
    </recommendedName>
    <alternativeName>
        <fullName evidence="5">Exodeoxyribonuclease VII large subunit</fullName>
        <shortName evidence="5">Exonuclease VII large subunit</shortName>
    </alternativeName>
</protein>
<evidence type="ECO:0000256" key="1">
    <source>
        <dbReference type="ARBA" id="ARBA00022490"/>
    </source>
</evidence>
<evidence type="ECO:0000256" key="5">
    <source>
        <dbReference type="HAMAP-Rule" id="MF_00378"/>
    </source>
</evidence>
<dbReference type="GO" id="GO:0005737">
    <property type="term" value="C:cytoplasm"/>
    <property type="evidence" value="ECO:0007669"/>
    <property type="project" value="UniProtKB-SubCell"/>
</dbReference>
<dbReference type="GO" id="GO:0008855">
    <property type="term" value="F:exodeoxyribonuclease VII activity"/>
    <property type="evidence" value="ECO:0007669"/>
    <property type="project" value="UniProtKB-UniRule"/>
</dbReference>
<accession>D4YNF5</accession>
<dbReference type="OrthoDB" id="9802795at2"/>
<dbReference type="AlphaFoldDB" id="D4YNF5"/>
<name>D4YNF5_9MICO</name>
<evidence type="ECO:0000259" key="9">
    <source>
        <dbReference type="Pfam" id="PF13742"/>
    </source>
</evidence>
<organism evidence="10 11">
    <name type="scientific">Brevibacterium mcbrellneri ATCC 49030</name>
    <dbReference type="NCBI Taxonomy" id="585530"/>
    <lineage>
        <taxon>Bacteria</taxon>
        <taxon>Bacillati</taxon>
        <taxon>Actinomycetota</taxon>
        <taxon>Actinomycetes</taxon>
        <taxon>Micrococcales</taxon>
        <taxon>Brevibacteriaceae</taxon>
        <taxon>Brevibacterium</taxon>
    </lineage>
</organism>
<comment type="similarity">
    <text evidence="5 6">Belongs to the XseA family.</text>
</comment>
<dbReference type="InterPro" id="IPR003753">
    <property type="entry name" value="Exonuc_VII_L"/>
</dbReference>
<comment type="caution">
    <text evidence="10">The sequence shown here is derived from an EMBL/GenBank/DDBJ whole genome shotgun (WGS) entry which is preliminary data.</text>
</comment>
<evidence type="ECO:0000256" key="7">
    <source>
        <dbReference type="SAM" id="MobiDB-lite"/>
    </source>
</evidence>
<feature type="domain" description="Exonuclease VII large subunit C-terminal" evidence="8">
    <location>
        <begin position="149"/>
        <end position="371"/>
    </location>
</feature>
<gene>
    <name evidence="5 10" type="primary">xseA</name>
    <name evidence="10" type="ORF">HMPREF0183_1465</name>
</gene>
<keyword evidence="1 5" id="KW-0963">Cytoplasm</keyword>
<evidence type="ECO:0000256" key="4">
    <source>
        <dbReference type="ARBA" id="ARBA00022839"/>
    </source>
</evidence>
<evidence type="ECO:0000313" key="10">
    <source>
        <dbReference type="EMBL" id="EFG47201.1"/>
    </source>
</evidence>
<keyword evidence="2 5" id="KW-0540">Nuclease</keyword>
<dbReference type="InterPro" id="IPR020579">
    <property type="entry name" value="Exonuc_VII_lsu_C"/>
</dbReference>
<dbReference type="RefSeq" id="WP_005884450.1">
    <property type="nucleotide sequence ID" value="NZ_ADNU01000043.1"/>
</dbReference>
<feature type="region of interest" description="Disordered" evidence="7">
    <location>
        <begin position="1"/>
        <end position="29"/>
    </location>
</feature>
<evidence type="ECO:0000256" key="2">
    <source>
        <dbReference type="ARBA" id="ARBA00022722"/>
    </source>
</evidence>
<dbReference type="NCBIfam" id="TIGR00237">
    <property type="entry name" value="xseA"/>
    <property type="match status" value="1"/>
</dbReference>
<dbReference type="EC" id="3.1.11.6" evidence="5"/>
<dbReference type="eggNOG" id="COG1570">
    <property type="taxonomic scope" value="Bacteria"/>
</dbReference>
<comment type="catalytic activity">
    <reaction evidence="5 6">
        <text>Exonucleolytic cleavage in either 5'- to 3'- or 3'- to 5'-direction to yield nucleoside 5'-phosphates.</text>
        <dbReference type="EC" id="3.1.11.6"/>
    </reaction>
</comment>
<keyword evidence="11" id="KW-1185">Reference proteome</keyword>
<proteinExistence type="inferred from homology"/>
<dbReference type="Pfam" id="PF02601">
    <property type="entry name" value="Exonuc_VII_L"/>
    <property type="match status" value="1"/>
</dbReference>
<dbReference type="Proteomes" id="UP000005714">
    <property type="component" value="Unassembled WGS sequence"/>
</dbReference>
<dbReference type="InterPro" id="IPR025824">
    <property type="entry name" value="OB-fold_nuc-bd_dom"/>
</dbReference>
<comment type="subcellular location">
    <subcellularLocation>
        <location evidence="5 6">Cytoplasm</location>
    </subcellularLocation>
</comment>
<dbReference type="Pfam" id="PF13742">
    <property type="entry name" value="tRNA_anti_2"/>
    <property type="match status" value="1"/>
</dbReference>
<dbReference type="CDD" id="cd04489">
    <property type="entry name" value="ExoVII_LU_OBF"/>
    <property type="match status" value="1"/>
</dbReference>
<dbReference type="GO" id="GO:0006308">
    <property type="term" value="P:DNA catabolic process"/>
    <property type="evidence" value="ECO:0007669"/>
    <property type="project" value="UniProtKB-UniRule"/>
</dbReference>
<dbReference type="GO" id="GO:0003676">
    <property type="term" value="F:nucleic acid binding"/>
    <property type="evidence" value="ECO:0007669"/>
    <property type="project" value="InterPro"/>
</dbReference>